<proteinExistence type="predicted"/>
<organism evidence="3 5">
    <name type="scientific">Photobacterium phosphoreum</name>
    <dbReference type="NCBI Taxonomy" id="659"/>
    <lineage>
        <taxon>Bacteria</taxon>
        <taxon>Pseudomonadati</taxon>
        <taxon>Pseudomonadota</taxon>
        <taxon>Gammaproteobacteria</taxon>
        <taxon>Vibrionales</taxon>
        <taxon>Vibrionaceae</taxon>
        <taxon>Photobacterium</taxon>
    </lineage>
</organism>
<evidence type="ECO:0000256" key="1">
    <source>
        <dbReference type="SAM" id="Phobius"/>
    </source>
</evidence>
<dbReference type="AlphaFoldDB" id="A0A2T3JVQ4"/>
<gene>
    <name evidence="3" type="ORF">C9J18_06245</name>
    <name evidence="2" type="ORF">CTM96_10995</name>
</gene>
<evidence type="ECO:0000313" key="3">
    <source>
        <dbReference type="EMBL" id="PSU53297.1"/>
    </source>
</evidence>
<dbReference type="Pfam" id="PF07963">
    <property type="entry name" value="N_methyl"/>
    <property type="match status" value="1"/>
</dbReference>
<dbReference type="NCBIfam" id="TIGR02532">
    <property type="entry name" value="IV_pilin_GFxxxE"/>
    <property type="match status" value="1"/>
</dbReference>
<evidence type="ECO:0000313" key="5">
    <source>
        <dbReference type="Proteomes" id="UP000241618"/>
    </source>
</evidence>
<keyword evidence="1" id="KW-0472">Membrane</keyword>
<keyword evidence="1" id="KW-0812">Transmembrane</keyword>
<dbReference type="Proteomes" id="UP000241618">
    <property type="component" value="Unassembled WGS sequence"/>
</dbReference>
<protein>
    <submittedName>
        <fullName evidence="3">MSHA biogenesis protein MshO</fullName>
    </submittedName>
</protein>
<dbReference type="InterPro" id="IPR012902">
    <property type="entry name" value="N_methyl_site"/>
</dbReference>
<dbReference type="Proteomes" id="UP000241405">
    <property type="component" value="Unassembled WGS sequence"/>
</dbReference>
<evidence type="ECO:0000313" key="2">
    <source>
        <dbReference type="EMBL" id="PSU25064.1"/>
    </source>
</evidence>
<dbReference type="EMBL" id="PYMO01000009">
    <property type="protein sequence ID" value="PSU25064.1"/>
    <property type="molecule type" value="Genomic_DNA"/>
</dbReference>
<dbReference type="EMBL" id="PYMP01000003">
    <property type="protein sequence ID" value="PSU53297.1"/>
    <property type="molecule type" value="Genomic_DNA"/>
</dbReference>
<reference evidence="4 5" key="1">
    <citation type="submission" date="2018-03" db="EMBL/GenBank/DDBJ databases">
        <title>Whole genome sequencing of Histamine producing bacteria.</title>
        <authorList>
            <person name="Butler K."/>
        </authorList>
    </citation>
    <scope>NUCLEOTIDE SEQUENCE [LARGE SCALE GENOMIC DNA]</scope>
    <source>
        <strain evidence="3 5">FS-6.1</strain>
        <strain evidence="2 4">FS-6.2</strain>
    </source>
</reference>
<name>A0A2T3JVQ4_PHOPO</name>
<accession>A0A2T3JVQ4</accession>
<sequence>MISRQSQGFTLIELIMVIMVVAFISIGIGRFVSLGTEGYLQTRDREQLQSQARFAVERVARELRDAVPNSLEVTDDENGHCLAFRPIQYSGDYVNPSLTHIDVISGFLTQTAAPIFETNMMVVINPHKPQDFDVASDQVAKVTAINKGTAANQWQFELDGQHSFSSGSLSQRFYIYTQSVRFCLEDNSLTRTTIDNSGIESQPVLLAQYLDAKMSAFTLDNVALVRSALVAWQFTFTRNGESSRYNHTVQVMNVP</sequence>
<feature type="transmembrane region" description="Helical" evidence="1">
    <location>
        <begin position="12"/>
        <end position="32"/>
    </location>
</feature>
<dbReference type="RefSeq" id="WP_107190267.1">
    <property type="nucleotide sequence ID" value="NZ_PYMN01000012.1"/>
</dbReference>
<comment type="caution">
    <text evidence="3">The sequence shown here is derived from an EMBL/GenBank/DDBJ whole genome shotgun (WGS) entry which is preliminary data.</text>
</comment>
<evidence type="ECO:0000313" key="4">
    <source>
        <dbReference type="Proteomes" id="UP000241405"/>
    </source>
</evidence>
<dbReference type="PROSITE" id="PS00409">
    <property type="entry name" value="PROKAR_NTER_METHYL"/>
    <property type="match status" value="1"/>
</dbReference>
<keyword evidence="1" id="KW-1133">Transmembrane helix</keyword>
<keyword evidence="4" id="KW-1185">Reference proteome</keyword>